<sequence length="164" mass="19015">MLINTLLTLMLMVSFTFTTMMTPLSMIFILITQTFLISLISATLTSTFWYSYMLILIMISGLLVMFMYMASIASNEKFKISAKILPLILTSTMLLSIMNKSELFLVWKKNNMEKMNINQEIFFNKLFNTKFIIPSLTLIMLLFFMMIIISFLISTNEGPMRKSN</sequence>
<name>A0A343WNN3_9HEMI</name>
<evidence type="ECO:0000313" key="2">
    <source>
        <dbReference type="EMBL" id="AWD31609.1"/>
    </source>
</evidence>
<dbReference type="RefSeq" id="YP_009488350.1">
    <property type="nucleotide sequence ID" value="NC_037834.1"/>
</dbReference>
<keyword evidence="1" id="KW-0472">Membrane</keyword>
<dbReference type="EMBL" id="MF351856">
    <property type="protein sequence ID" value="AWD31609.1"/>
    <property type="molecule type" value="Genomic_DNA"/>
</dbReference>
<gene>
    <name evidence="2" type="primary">ND6</name>
</gene>
<reference evidence="2" key="1">
    <citation type="journal article" date="2018" name="BMC Genomics">
        <title>Compositional and mutational rate heterogeneity in mitochondrial genomes and its effect on the phylogenetic inferences of Cimicomorpha (Hemiptera: Heteroptera).</title>
        <authorList>
            <person name="Yang H."/>
            <person name="Li T."/>
            <person name="Dang K."/>
            <person name="Bu W."/>
        </authorList>
    </citation>
    <scope>NUCLEOTIDE SEQUENCE</scope>
</reference>
<dbReference type="AlphaFoldDB" id="A0A343WNN3"/>
<evidence type="ECO:0000256" key="1">
    <source>
        <dbReference type="SAM" id="Phobius"/>
    </source>
</evidence>
<protein>
    <submittedName>
        <fullName evidence="2">NADH dehydrogenase subunit 6</fullName>
    </submittedName>
</protein>
<organism evidence="2">
    <name type="scientific">Dictyla platyoma</name>
    <dbReference type="NCBI Taxonomy" id="2172477"/>
    <lineage>
        <taxon>Eukaryota</taxon>
        <taxon>Metazoa</taxon>
        <taxon>Ecdysozoa</taxon>
        <taxon>Arthropoda</taxon>
        <taxon>Hexapoda</taxon>
        <taxon>Insecta</taxon>
        <taxon>Pterygota</taxon>
        <taxon>Neoptera</taxon>
        <taxon>Paraneoptera</taxon>
        <taxon>Hemiptera</taxon>
        <taxon>Heteroptera</taxon>
        <taxon>Panheteroptera</taxon>
        <taxon>Cimicomorpha</taxon>
        <taxon>Tingidae</taxon>
        <taxon>Dictyla</taxon>
    </lineage>
</organism>
<feature type="transmembrane region" description="Helical" evidence="1">
    <location>
        <begin position="80"/>
        <end position="98"/>
    </location>
</feature>
<accession>A0A343WNN3</accession>
<dbReference type="CTD" id="4541"/>
<keyword evidence="1" id="KW-0812">Transmembrane</keyword>
<feature type="transmembrane region" description="Helical" evidence="1">
    <location>
        <begin position="131"/>
        <end position="153"/>
    </location>
</feature>
<keyword evidence="1" id="KW-1133">Transmembrane helix</keyword>
<dbReference type="GeneID" id="36944128"/>
<geneLocation type="mitochondrion" evidence="2"/>
<keyword evidence="2" id="KW-0496">Mitochondrion</keyword>
<feature type="transmembrane region" description="Helical" evidence="1">
    <location>
        <begin position="49"/>
        <end position="68"/>
    </location>
</feature>
<proteinExistence type="predicted"/>
<feature type="transmembrane region" description="Helical" evidence="1">
    <location>
        <begin position="7"/>
        <end position="37"/>
    </location>
</feature>